<evidence type="ECO:0008006" key="2">
    <source>
        <dbReference type="Google" id="ProtNLM"/>
    </source>
</evidence>
<dbReference type="PANTHER" id="PTHR42685:SF19">
    <property type="entry name" value="POSSIBLE OXIDOREDUCTASE"/>
    <property type="match status" value="1"/>
</dbReference>
<dbReference type="EMBL" id="UINC01004023">
    <property type="protein sequence ID" value="SVA11171.1"/>
    <property type="molecule type" value="Genomic_DNA"/>
</dbReference>
<proteinExistence type="predicted"/>
<feature type="non-terminal residue" evidence="1">
    <location>
        <position position="1"/>
    </location>
</feature>
<reference evidence="1" key="1">
    <citation type="submission" date="2018-05" db="EMBL/GenBank/DDBJ databases">
        <authorList>
            <person name="Lanie J.A."/>
            <person name="Ng W.-L."/>
            <person name="Kazmierczak K.M."/>
            <person name="Andrzejewski T.M."/>
            <person name="Davidsen T.M."/>
            <person name="Wayne K.J."/>
            <person name="Tettelin H."/>
            <person name="Glass J.I."/>
            <person name="Rusch D."/>
            <person name="Podicherti R."/>
            <person name="Tsui H.-C.T."/>
            <person name="Winkler M.E."/>
        </authorList>
    </citation>
    <scope>NUCLEOTIDE SEQUENCE</scope>
</reference>
<dbReference type="InterPro" id="IPR050407">
    <property type="entry name" value="Geranylgeranyl_reductase"/>
</dbReference>
<accession>A0A381T6J3</accession>
<name>A0A381T6J3_9ZZZZ</name>
<dbReference type="InterPro" id="IPR036188">
    <property type="entry name" value="FAD/NAD-bd_sf"/>
</dbReference>
<sequence length="319" mass="34173">VLHEKARHPRRKPCGEGLLPYGVNALGGLVGLPPAPRVGGLTFRAGDASVDAEFRRGYGLVVRRDWFDTWLFEAAASSPNVDARPGEPYRGERAPVLVGADGARSMFHRRLPAQVARPLRAGLSAHVSGLEGVGDRVEVFFHDDGELYLAPSDDGEALVAGLFDYRSFRRDGIQHLVSHIPALRDRAVDMTFTTPILAAAPLGTFVPKIVDVPDRLLLVGDAAGAADPITGDGMALALLATQDAADAIVTGDLLGYQRRRLARGRTARRLGRLLLGLSRTERRAAWFLRELSGAVPVLMAHAVGGECAPSWLEGDDGTV</sequence>
<dbReference type="SUPFAM" id="SSF51905">
    <property type="entry name" value="FAD/NAD(P)-binding domain"/>
    <property type="match status" value="1"/>
</dbReference>
<protein>
    <recommendedName>
        <fullName evidence="2">FAD-binding domain-containing protein</fullName>
    </recommendedName>
</protein>
<dbReference type="AlphaFoldDB" id="A0A381T6J3"/>
<gene>
    <name evidence="1" type="ORF">METZ01_LOCUS64025</name>
</gene>
<dbReference type="PANTHER" id="PTHR42685">
    <property type="entry name" value="GERANYLGERANYL DIPHOSPHATE REDUCTASE"/>
    <property type="match status" value="1"/>
</dbReference>
<evidence type="ECO:0000313" key="1">
    <source>
        <dbReference type="EMBL" id="SVA11171.1"/>
    </source>
</evidence>
<dbReference type="Gene3D" id="3.50.50.60">
    <property type="entry name" value="FAD/NAD(P)-binding domain"/>
    <property type="match status" value="1"/>
</dbReference>
<organism evidence="1">
    <name type="scientific">marine metagenome</name>
    <dbReference type="NCBI Taxonomy" id="408172"/>
    <lineage>
        <taxon>unclassified sequences</taxon>
        <taxon>metagenomes</taxon>
        <taxon>ecological metagenomes</taxon>
    </lineage>
</organism>